<sequence>MHILGLANGSIGGNSELLLKSALSSASSSNPSITTSWLHVPSIIFPRNAGPLKNSVDISAGTNASNNSNGIDTSSQRDDRPKLLNAILDADAIIFSTAVYSHQPAGALKALLDNVLGPYTDAALATRIAEAKKSDPSSTYASMSMDGRILKPRVAAFLAVGGSTTPDQFTMVLPSLHLFCYSLHMKIVDQVEFMGYANPGAVLRSAGDEVMKRASQLGANVASQIGRSFDDARYLGPEPEGACPACHLAKYDFFGGANNAIGCVTCGNTGRLVVEDGKVRPQWDEESEYCCMWMKGKQKHVDDIFKKGSAEWKGGQGDEAFEERLREWRGRDVGKVEFG</sequence>
<dbReference type="GO" id="GO:0016491">
    <property type="term" value="F:oxidoreductase activity"/>
    <property type="evidence" value="ECO:0007669"/>
    <property type="project" value="InterPro"/>
</dbReference>
<dbReference type="Gene3D" id="3.40.50.360">
    <property type="match status" value="1"/>
</dbReference>
<dbReference type="SUPFAM" id="SSF52218">
    <property type="entry name" value="Flavoproteins"/>
    <property type="match status" value="1"/>
</dbReference>
<dbReference type="EMBL" id="ML978193">
    <property type="protein sequence ID" value="KAF2030106.1"/>
    <property type="molecule type" value="Genomic_DNA"/>
</dbReference>
<evidence type="ECO:0000256" key="1">
    <source>
        <dbReference type="SAM" id="MobiDB-lite"/>
    </source>
</evidence>
<accession>A0A9P4LK89</accession>
<dbReference type="InterPro" id="IPR005025">
    <property type="entry name" value="FMN_Rdtase-like_dom"/>
</dbReference>
<dbReference type="OrthoDB" id="4407678at2759"/>
<dbReference type="InterPro" id="IPR029039">
    <property type="entry name" value="Flavoprotein-like_sf"/>
</dbReference>
<dbReference type="Proteomes" id="UP000799777">
    <property type="component" value="Unassembled WGS sequence"/>
</dbReference>
<reference evidence="3" key="1">
    <citation type="journal article" date="2020" name="Stud. Mycol.">
        <title>101 Dothideomycetes genomes: a test case for predicting lifestyles and emergence of pathogens.</title>
        <authorList>
            <person name="Haridas S."/>
            <person name="Albert R."/>
            <person name="Binder M."/>
            <person name="Bloem J."/>
            <person name="Labutti K."/>
            <person name="Salamov A."/>
            <person name="Andreopoulos B."/>
            <person name="Baker S."/>
            <person name="Barry K."/>
            <person name="Bills G."/>
            <person name="Bluhm B."/>
            <person name="Cannon C."/>
            <person name="Castanera R."/>
            <person name="Culley D."/>
            <person name="Daum C."/>
            <person name="Ezra D."/>
            <person name="Gonzalez J."/>
            <person name="Henrissat B."/>
            <person name="Kuo A."/>
            <person name="Liang C."/>
            <person name="Lipzen A."/>
            <person name="Lutzoni F."/>
            <person name="Magnuson J."/>
            <person name="Mondo S."/>
            <person name="Nolan M."/>
            <person name="Ohm R."/>
            <person name="Pangilinan J."/>
            <person name="Park H.-J."/>
            <person name="Ramirez L."/>
            <person name="Alfaro M."/>
            <person name="Sun H."/>
            <person name="Tritt A."/>
            <person name="Yoshinaga Y."/>
            <person name="Zwiers L.-H."/>
            <person name="Turgeon B."/>
            <person name="Goodwin S."/>
            <person name="Spatafora J."/>
            <person name="Crous P."/>
            <person name="Grigoriev I."/>
        </authorList>
    </citation>
    <scope>NUCLEOTIDE SEQUENCE</scope>
    <source>
        <strain evidence="3">CBS 110217</strain>
    </source>
</reference>
<name>A0A9P4LK89_9PLEO</name>
<dbReference type="AlphaFoldDB" id="A0A9P4LK89"/>
<gene>
    <name evidence="3" type="ORF">EK21DRAFT_89173</name>
</gene>
<feature type="region of interest" description="Disordered" evidence="1">
    <location>
        <begin position="56"/>
        <end position="78"/>
    </location>
</feature>
<organism evidence="3 4">
    <name type="scientific">Setomelanomma holmii</name>
    <dbReference type="NCBI Taxonomy" id="210430"/>
    <lineage>
        <taxon>Eukaryota</taxon>
        <taxon>Fungi</taxon>
        <taxon>Dikarya</taxon>
        <taxon>Ascomycota</taxon>
        <taxon>Pezizomycotina</taxon>
        <taxon>Dothideomycetes</taxon>
        <taxon>Pleosporomycetidae</taxon>
        <taxon>Pleosporales</taxon>
        <taxon>Pleosporineae</taxon>
        <taxon>Phaeosphaeriaceae</taxon>
        <taxon>Setomelanomma</taxon>
    </lineage>
</organism>
<keyword evidence="4" id="KW-1185">Reference proteome</keyword>
<protein>
    <submittedName>
        <fullName evidence="3">Flavo protein</fullName>
    </submittedName>
</protein>
<evidence type="ECO:0000259" key="2">
    <source>
        <dbReference type="Pfam" id="PF03358"/>
    </source>
</evidence>
<comment type="caution">
    <text evidence="3">The sequence shown here is derived from an EMBL/GenBank/DDBJ whole genome shotgun (WGS) entry which is preliminary data.</text>
</comment>
<feature type="domain" description="NADPH-dependent FMN reductase-like" evidence="2">
    <location>
        <begin position="1"/>
        <end position="119"/>
    </location>
</feature>
<feature type="compositionally biased region" description="Low complexity" evidence="1">
    <location>
        <begin position="59"/>
        <end position="70"/>
    </location>
</feature>
<dbReference type="Pfam" id="PF03358">
    <property type="entry name" value="FMN_red"/>
    <property type="match status" value="1"/>
</dbReference>
<proteinExistence type="predicted"/>
<evidence type="ECO:0000313" key="3">
    <source>
        <dbReference type="EMBL" id="KAF2030106.1"/>
    </source>
</evidence>
<evidence type="ECO:0000313" key="4">
    <source>
        <dbReference type="Proteomes" id="UP000799777"/>
    </source>
</evidence>